<reference evidence="1" key="1">
    <citation type="submission" date="2020-05" db="EMBL/GenBank/DDBJ databases">
        <authorList>
            <person name="Chiriac C."/>
            <person name="Salcher M."/>
            <person name="Ghai R."/>
            <person name="Kavagutti S V."/>
        </authorList>
    </citation>
    <scope>NUCLEOTIDE SEQUENCE</scope>
</reference>
<evidence type="ECO:0000313" key="1">
    <source>
        <dbReference type="EMBL" id="CAB4828482.1"/>
    </source>
</evidence>
<accession>A0A6J7A6N9</accession>
<sequence length="84" mass="8912">MTVGVDDFETSGGTRVVSVPKGTNVTLSLTNPDADESYHLHGYDLEQDAAKGATAKITFTADQSGRFDVESHNTEATLLVLVVV</sequence>
<dbReference type="InterPro" id="IPR008972">
    <property type="entry name" value="Cupredoxin"/>
</dbReference>
<organism evidence="1">
    <name type="scientific">freshwater metagenome</name>
    <dbReference type="NCBI Taxonomy" id="449393"/>
    <lineage>
        <taxon>unclassified sequences</taxon>
        <taxon>metagenomes</taxon>
        <taxon>ecological metagenomes</taxon>
    </lineage>
</organism>
<dbReference type="Gene3D" id="2.60.40.420">
    <property type="entry name" value="Cupredoxins - blue copper proteins"/>
    <property type="match status" value="1"/>
</dbReference>
<gene>
    <name evidence="1" type="ORF">UFOPK3099_01865</name>
</gene>
<dbReference type="SUPFAM" id="SSF49503">
    <property type="entry name" value="Cupredoxins"/>
    <property type="match status" value="1"/>
</dbReference>
<dbReference type="EMBL" id="CAFAAV010000156">
    <property type="protein sequence ID" value="CAB4828482.1"/>
    <property type="molecule type" value="Genomic_DNA"/>
</dbReference>
<proteinExistence type="predicted"/>
<protein>
    <submittedName>
        <fullName evidence="1">Unannotated protein</fullName>
    </submittedName>
</protein>
<name>A0A6J7A6N9_9ZZZZ</name>
<dbReference type="AlphaFoldDB" id="A0A6J7A6N9"/>